<sequence length="273" mass="31659">MKIVGICRFSMIGQGDWKAYRNLEAQDLEKIYIEKERELFTESRMETRFRTFEKLTLASLQAQTDQDFLFVVVSSSRMPSIYRSRLEKLCAAYPNVLLRFVAPMHIVDAQKDILAELGLRQQDCLQFRLDDDDALSKRFVERLRMHGQALWEQYPVFAISFPNLIYSVIDGETKGLYRWFNPFLGIGLAVRNPKRSVYGYAHYKIPQAVIGLTDPSICSLVTHHGMNDTPRHRKEILRKRGMVRSSLDELQRLINQNFDFLSAEGRSLAGLVE</sequence>
<comment type="caution">
    <text evidence="1">The sequence shown here is derived from an EMBL/GenBank/DDBJ whole genome shotgun (WGS) entry which is preliminary data.</text>
</comment>
<organism evidence="1 2">
    <name type="scientific">Paracoccus benzoatiresistens</name>
    <dbReference type="NCBI Taxonomy" id="2997341"/>
    <lineage>
        <taxon>Bacteria</taxon>
        <taxon>Pseudomonadati</taxon>
        <taxon>Pseudomonadota</taxon>
        <taxon>Alphaproteobacteria</taxon>
        <taxon>Rhodobacterales</taxon>
        <taxon>Paracoccaceae</taxon>
        <taxon>Paracoccus</taxon>
    </lineage>
</organism>
<accession>A0ABT4J037</accession>
<evidence type="ECO:0000313" key="2">
    <source>
        <dbReference type="Proteomes" id="UP001149822"/>
    </source>
</evidence>
<protein>
    <submittedName>
        <fullName evidence="1">Glycosyltransferase</fullName>
    </submittedName>
</protein>
<dbReference type="EMBL" id="JAPTYD010000002">
    <property type="protein sequence ID" value="MCZ0960472.1"/>
    <property type="molecule type" value="Genomic_DNA"/>
</dbReference>
<dbReference type="Pfam" id="PF11316">
    <property type="entry name" value="Rhamno_transf"/>
    <property type="match status" value="1"/>
</dbReference>
<keyword evidence="2" id="KW-1185">Reference proteome</keyword>
<evidence type="ECO:0000313" key="1">
    <source>
        <dbReference type="EMBL" id="MCZ0960472.1"/>
    </source>
</evidence>
<gene>
    <name evidence="1" type="ORF">OU682_02425</name>
</gene>
<name>A0ABT4J037_9RHOB</name>
<proteinExistence type="predicted"/>
<dbReference type="InterPro" id="IPR021466">
    <property type="entry name" value="Put_rhamnosyl_transferase"/>
</dbReference>
<reference evidence="1" key="1">
    <citation type="submission" date="2022-12" db="EMBL/GenBank/DDBJ databases">
        <title>Paracoccus sp. EF6 isolated from a lake water.</title>
        <authorList>
            <person name="Liu H."/>
        </authorList>
    </citation>
    <scope>NUCLEOTIDE SEQUENCE</scope>
    <source>
        <strain evidence="1">EF6</strain>
    </source>
</reference>
<dbReference type="Proteomes" id="UP001149822">
    <property type="component" value="Unassembled WGS sequence"/>
</dbReference>
<dbReference type="RefSeq" id="WP_268940473.1">
    <property type="nucleotide sequence ID" value="NZ_JAPTYD010000002.1"/>
</dbReference>